<protein>
    <recommendedName>
        <fullName evidence="1">Thioredoxin domain-containing protein</fullName>
    </recommendedName>
</protein>
<gene>
    <name evidence="2" type="ORF">QJ521_00020</name>
</gene>
<dbReference type="InterPro" id="IPR013766">
    <property type="entry name" value="Thioredoxin_domain"/>
</dbReference>
<dbReference type="Pfam" id="PF20578">
    <property type="entry name" value="aBig_2"/>
    <property type="match status" value="1"/>
</dbReference>
<dbReference type="EMBL" id="JASCXW010000001">
    <property type="protein sequence ID" value="MDI6451933.1"/>
    <property type="molecule type" value="Genomic_DNA"/>
</dbReference>
<sequence length="272" mass="31261">MKKNILFNLIITLFIVMSSCQTNDQGSELYQLTYGDSRNNVRNNISLVTETETHVVFWSSSDENVISVTGEVTRPLLGESNKKVTLTANYDDEVIKIVFTVIALTGDEVYDKNPWLNDKDHIIIEINYNQLLNLFDQEKSLLVYLGFEQCPYCREYLPTFNKIAKEYGFTEIFYFNFLSTRGVELDEDENPVLKAEFQEIIHRIDTSFLASHSTYSELNWLFAPTFMALNDGIVVDLFTGAVEGHNASRSTLTEEQQTELEEILTRIINKIT</sequence>
<evidence type="ECO:0000259" key="1">
    <source>
        <dbReference type="PROSITE" id="PS51352"/>
    </source>
</evidence>
<proteinExistence type="predicted"/>
<dbReference type="RefSeq" id="WP_282838311.1">
    <property type="nucleotide sequence ID" value="NZ_JASCXW010000001.1"/>
</dbReference>
<reference evidence="2" key="1">
    <citation type="submission" date="2023-05" db="EMBL/GenBank/DDBJ databases">
        <title>Mariniplasma microaerophilum sp. nov., a novel anaerobic mollicute isolated from terrestrial mud volcano, Taman Peninsula, Russia.</title>
        <authorList>
            <person name="Khomyakova M.A."/>
            <person name="Merkel A.Y."/>
            <person name="Slobodkin A.I."/>
        </authorList>
    </citation>
    <scope>NUCLEOTIDE SEQUENCE</scope>
    <source>
        <strain evidence="2">M4Ah</strain>
    </source>
</reference>
<dbReference type="PROSITE" id="PS51352">
    <property type="entry name" value="THIOREDOXIN_2"/>
    <property type="match status" value="1"/>
</dbReference>
<dbReference type="Gene3D" id="3.40.30.10">
    <property type="entry name" value="Glutaredoxin"/>
    <property type="match status" value="1"/>
</dbReference>
<dbReference type="SUPFAM" id="SSF52833">
    <property type="entry name" value="Thioredoxin-like"/>
    <property type="match status" value="1"/>
</dbReference>
<keyword evidence="3" id="KW-1185">Reference proteome</keyword>
<dbReference type="InterPro" id="IPR036249">
    <property type="entry name" value="Thioredoxin-like_sf"/>
</dbReference>
<dbReference type="InterPro" id="IPR046780">
    <property type="entry name" value="aBig_2"/>
</dbReference>
<dbReference type="Proteomes" id="UP001431532">
    <property type="component" value="Unassembled WGS sequence"/>
</dbReference>
<dbReference type="CDD" id="cd02947">
    <property type="entry name" value="TRX_family"/>
    <property type="match status" value="1"/>
</dbReference>
<comment type="caution">
    <text evidence="2">The sequence shown here is derived from an EMBL/GenBank/DDBJ whole genome shotgun (WGS) entry which is preliminary data.</text>
</comment>
<evidence type="ECO:0000313" key="2">
    <source>
        <dbReference type="EMBL" id="MDI6451933.1"/>
    </source>
</evidence>
<name>A0AAW6UAA0_9MOLU</name>
<dbReference type="PROSITE" id="PS51257">
    <property type="entry name" value="PROKAR_LIPOPROTEIN"/>
    <property type="match status" value="1"/>
</dbReference>
<dbReference type="AlphaFoldDB" id="A0AAW6UAA0"/>
<accession>A0AAW6UAA0</accession>
<feature type="domain" description="Thioredoxin" evidence="1">
    <location>
        <begin position="75"/>
        <end position="257"/>
    </location>
</feature>
<evidence type="ECO:0000313" key="3">
    <source>
        <dbReference type="Proteomes" id="UP001431532"/>
    </source>
</evidence>
<organism evidence="2 3">
    <name type="scientific">Peloplasma aerotolerans</name>
    <dbReference type="NCBI Taxonomy" id="3044389"/>
    <lineage>
        <taxon>Bacteria</taxon>
        <taxon>Bacillati</taxon>
        <taxon>Mycoplasmatota</taxon>
        <taxon>Mollicutes</taxon>
        <taxon>Acholeplasmatales</taxon>
        <taxon>Acholeplasmataceae</taxon>
        <taxon>Peloplasma</taxon>
    </lineage>
</organism>